<accession>A0ABN8QJN4</accession>
<feature type="region of interest" description="Disordered" evidence="1">
    <location>
        <begin position="1"/>
        <end position="39"/>
    </location>
</feature>
<dbReference type="EMBL" id="CALNXI010001349">
    <property type="protein sequence ID" value="CAH3165870.1"/>
    <property type="molecule type" value="Genomic_DNA"/>
</dbReference>
<dbReference type="Proteomes" id="UP001159427">
    <property type="component" value="Unassembled WGS sequence"/>
</dbReference>
<evidence type="ECO:0000256" key="1">
    <source>
        <dbReference type="SAM" id="MobiDB-lite"/>
    </source>
</evidence>
<evidence type="ECO:0000313" key="3">
    <source>
        <dbReference type="EMBL" id="CAH3165870.1"/>
    </source>
</evidence>
<organism evidence="3 4">
    <name type="scientific">Porites evermanni</name>
    <dbReference type="NCBI Taxonomy" id="104178"/>
    <lineage>
        <taxon>Eukaryota</taxon>
        <taxon>Metazoa</taxon>
        <taxon>Cnidaria</taxon>
        <taxon>Anthozoa</taxon>
        <taxon>Hexacorallia</taxon>
        <taxon>Scleractinia</taxon>
        <taxon>Fungiina</taxon>
        <taxon>Poritidae</taxon>
        <taxon>Porites</taxon>
    </lineage>
</organism>
<gene>
    <name evidence="3" type="ORF">PEVE_00005478</name>
</gene>
<reference evidence="3 4" key="1">
    <citation type="submission" date="2022-05" db="EMBL/GenBank/DDBJ databases">
        <authorList>
            <consortium name="Genoscope - CEA"/>
            <person name="William W."/>
        </authorList>
    </citation>
    <scope>NUCLEOTIDE SEQUENCE [LARGE SCALE GENOMIC DNA]</scope>
</reference>
<comment type="caution">
    <text evidence="3">The sequence shown here is derived from an EMBL/GenBank/DDBJ whole genome shotgun (WGS) entry which is preliminary data.</text>
</comment>
<evidence type="ECO:0000313" key="4">
    <source>
        <dbReference type="Proteomes" id="UP001159427"/>
    </source>
</evidence>
<feature type="domain" description="TTF-type" evidence="2">
    <location>
        <begin position="43"/>
        <end position="124"/>
    </location>
</feature>
<dbReference type="Pfam" id="PF25431">
    <property type="entry name" value="zf-C17orf113"/>
    <property type="match status" value="1"/>
</dbReference>
<proteinExistence type="predicted"/>
<name>A0ABN8QJN4_9CNID</name>
<dbReference type="InterPro" id="IPR006580">
    <property type="entry name" value="Znf_TTF"/>
</dbReference>
<dbReference type="SMART" id="SM00597">
    <property type="entry name" value="ZnF_TTF"/>
    <property type="match status" value="1"/>
</dbReference>
<keyword evidence="4" id="KW-1185">Reference proteome</keyword>
<dbReference type="PANTHER" id="PTHR46880">
    <property type="entry name" value="RAS-ASSOCIATING DOMAIN-CONTAINING PROTEIN"/>
    <property type="match status" value="1"/>
</dbReference>
<dbReference type="InterPro" id="IPR057456">
    <property type="entry name" value="Znf_C17orf113"/>
</dbReference>
<protein>
    <recommendedName>
        <fullName evidence="2">TTF-type domain-containing protein</fullName>
    </recommendedName>
</protein>
<sequence>MSKQRKISAVFGREQPENNAENAETDEAEPGKDQGSELKAKVAKRNFQDSWLEKYKWLKYDPPKDHSLTFCSCCQQSGKSNPFTTGCINYGTSTLVRHIESQDHRNALQEIEMTESFQEAVMNSVSSQEQAVEGGMRTKIQNVIAACSIPVDKVMCFGSDGASIMTGRVGGVSTLLKKGNPFMINIVVWLTV</sequence>
<dbReference type="PANTHER" id="PTHR46880:SF5">
    <property type="entry name" value="DUF4371 DOMAIN-CONTAINING PROTEIN"/>
    <property type="match status" value="1"/>
</dbReference>
<feature type="compositionally biased region" description="Basic and acidic residues" evidence="1">
    <location>
        <begin position="29"/>
        <end position="39"/>
    </location>
</feature>
<evidence type="ECO:0000259" key="2">
    <source>
        <dbReference type="SMART" id="SM00597"/>
    </source>
</evidence>